<dbReference type="Proteomes" id="UP000023152">
    <property type="component" value="Unassembled WGS sequence"/>
</dbReference>
<comment type="caution">
    <text evidence="2">The sequence shown here is derived from an EMBL/GenBank/DDBJ whole genome shotgun (WGS) entry which is preliminary data.</text>
</comment>
<dbReference type="EMBL" id="ASPP01016883">
    <property type="protein sequence ID" value="ETO17320.1"/>
    <property type="molecule type" value="Genomic_DNA"/>
</dbReference>
<gene>
    <name evidence="2" type="ORF">RFI_20006</name>
</gene>
<feature type="compositionally biased region" description="Basic and acidic residues" evidence="1">
    <location>
        <begin position="654"/>
        <end position="664"/>
    </location>
</feature>
<protein>
    <submittedName>
        <fullName evidence="2">Uncharacterized protein</fullName>
    </submittedName>
</protein>
<feature type="region of interest" description="Disordered" evidence="1">
    <location>
        <begin position="635"/>
        <end position="664"/>
    </location>
</feature>
<feature type="compositionally biased region" description="Polar residues" evidence="1">
    <location>
        <begin position="635"/>
        <end position="649"/>
    </location>
</feature>
<accession>X6MW42</accession>
<sequence length="664" mass="77267">MENERDKPKLRMEDKEVLTKMKLTYFSNPQLMEFRTINQVYGFLFFCAKVASEVYENSQGMLSQLCKYSAYTRKVKMQATLEDCFPDYFKSCLKDLREKLDGLIQKVVLFLKKKKKKDSQPSDEDPNYIVLCGPRGAGKSEVLTRGSDTYIPKNNKSLLRMSISFTGDTPLLLSTEWSQRECELNSLVNIFEFESLVRICFEYFLEKEEKEEKKEEYIPKQHISRKALFHRFYGAFFSWFDGLSDKPKTKVVLNCILQKENKDMLLLCCDDIDQWGKHQVCVLFYHINWKNEIKKEWSNSGSEHIIDTLCNLCEIHTPSYAVLTRALQEQSSLFRRHLAKGKLSECISALENESLQNPTMQNLHQLFVKHHDVIWHHYLFQRESDWKNASWVHFAEMGIIQKLEYEMKSNVTQSKISAEGDDDMIEEKKENENENKNTSKCSIRIRIPPIFLLLLKEGQAPQNSVFVNGMVEITKALKTPSSSTFEGFCAAIILLKLGALWKKYGNDYRVRLAEFIPVINADDKFNDIEIEVIECTKVTSIGEQFVHVKHKLDDRLGVITFHQCNRGFDILVRLNGYYKGESRVVWITIEVKNNKLDKDSTEYKKDTTEYEKDTTEKSKTPKWDIVVRNGLISDTTTSSANETTDSTNCLFVKSNKENKKQNKK</sequence>
<evidence type="ECO:0000256" key="1">
    <source>
        <dbReference type="SAM" id="MobiDB-lite"/>
    </source>
</evidence>
<dbReference type="AlphaFoldDB" id="X6MW42"/>
<evidence type="ECO:0000313" key="3">
    <source>
        <dbReference type="Proteomes" id="UP000023152"/>
    </source>
</evidence>
<reference evidence="2 3" key="1">
    <citation type="journal article" date="2013" name="Curr. Biol.">
        <title>The Genome of the Foraminiferan Reticulomyxa filosa.</title>
        <authorList>
            <person name="Glockner G."/>
            <person name="Hulsmann N."/>
            <person name="Schleicher M."/>
            <person name="Noegel A.A."/>
            <person name="Eichinger L."/>
            <person name="Gallinger C."/>
            <person name="Pawlowski J."/>
            <person name="Sierra R."/>
            <person name="Euteneuer U."/>
            <person name="Pillet L."/>
            <person name="Moustafa A."/>
            <person name="Platzer M."/>
            <person name="Groth M."/>
            <person name="Szafranski K."/>
            <person name="Schliwa M."/>
        </authorList>
    </citation>
    <scope>NUCLEOTIDE SEQUENCE [LARGE SCALE GENOMIC DNA]</scope>
</reference>
<name>X6MW42_RETFI</name>
<proteinExistence type="predicted"/>
<organism evidence="2 3">
    <name type="scientific">Reticulomyxa filosa</name>
    <dbReference type="NCBI Taxonomy" id="46433"/>
    <lineage>
        <taxon>Eukaryota</taxon>
        <taxon>Sar</taxon>
        <taxon>Rhizaria</taxon>
        <taxon>Retaria</taxon>
        <taxon>Foraminifera</taxon>
        <taxon>Monothalamids</taxon>
        <taxon>Reticulomyxidae</taxon>
        <taxon>Reticulomyxa</taxon>
    </lineage>
</organism>
<evidence type="ECO:0000313" key="2">
    <source>
        <dbReference type="EMBL" id="ETO17320.1"/>
    </source>
</evidence>
<keyword evidence="3" id="KW-1185">Reference proteome</keyword>